<keyword evidence="1" id="KW-1133">Transmembrane helix</keyword>
<organism evidence="3">
    <name type="scientific">Salinimicrobium catena</name>
    <dbReference type="NCBI Taxonomy" id="390640"/>
    <lineage>
        <taxon>Bacteria</taxon>
        <taxon>Pseudomonadati</taxon>
        <taxon>Bacteroidota</taxon>
        <taxon>Flavobacteriia</taxon>
        <taxon>Flavobacteriales</taxon>
        <taxon>Flavobacteriaceae</taxon>
        <taxon>Salinimicrobium</taxon>
    </lineage>
</organism>
<feature type="transmembrane region" description="Helical" evidence="1">
    <location>
        <begin position="102"/>
        <end position="119"/>
    </location>
</feature>
<feature type="transmembrane region" description="Helical" evidence="1">
    <location>
        <begin position="246"/>
        <end position="266"/>
    </location>
</feature>
<feature type="domain" description="DUF1206" evidence="2">
    <location>
        <begin position="205"/>
        <end position="272"/>
    </location>
</feature>
<feature type="transmembrane region" description="Helical" evidence="1">
    <location>
        <begin position="207"/>
        <end position="226"/>
    </location>
</feature>
<comment type="caution">
    <text evidence="3">The sequence shown here is derived from an EMBL/GenBank/DDBJ whole genome shotgun (WGS) entry which is preliminary data.</text>
</comment>
<accession>A0A7C2RJL5</accession>
<feature type="domain" description="DUF1206" evidence="2">
    <location>
        <begin position="16"/>
        <end position="80"/>
    </location>
</feature>
<reference evidence="3" key="1">
    <citation type="journal article" date="2020" name="mSystems">
        <title>Genome- and Community-Level Interaction Insights into Carbon Utilization and Element Cycling Functions of Hydrothermarchaeota in Hydrothermal Sediment.</title>
        <authorList>
            <person name="Zhou Z."/>
            <person name="Liu Y."/>
            <person name="Xu W."/>
            <person name="Pan J."/>
            <person name="Luo Z.H."/>
            <person name="Li M."/>
        </authorList>
    </citation>
    <scope>NUCLEOTIDE SEQUENCE [LARGE SCALE GENOMIC DNA]</scope>
    <source>
        <strain evidence="3">SpSt-1235</strain>
    </source>
</reference>
<feature type="transmembrane region" description="Helical" evidence="1">
    <location>
        <begin position="157"/>
        <end position="178"/>
    </location>
</feature>
<evidence type="ECO:0000313" key="3">
    <source>
        <dbReference type="EMBL" id="HER41134.1"/>
    </source>
</evidence>
<dbReference type="Proteomes" id="UP000885753">
    <property type="component" value="Unassembled WGS sequence"/>
</dbReference>
<feature type="domain" description="DUF1206" evidence="2">
    <location>
        <begin position="104"/>
        <end position="178"/>
    </location>
</feature>
<dbReference type="EMBL" id="DSEE01000574">
    <property type="protein sequence ID" value="HER41134.1"/>
    <property type="molecule type" value="Genomic_DNA"/>
</dbReference>
<dbReference type="Pfam" id="PF06724">
    <property type="entry name" value="DUF1206"/>
    <property type="match status" value="3"/>
</dbReference>
<keyword evidence="1" id="KW-0472">Membrane</keyword>
<evidence type="ECO:0000256" key="1">
    <source>
        <dbReference type="SAM" id="Phobius"/>
    </source>
</evidence>
<gene>
    <name evidence="3" type="ORF">ENO10_07935</name>
</gene>
<name>A0A7C2RJL5_9FLAO</name>
<dbReference type="AlphaFoldDB" id="A0A7C2RJL5"/>
<proteinExistence type="predicted"/>
<feature type="transmembrane region" description="Helical" evidence="1">
    <location>
        <begin position="22"/>
        <end position="41"/>
    </location>
</feature>
<evidence type="ECO:0000259" key="2">
    <source>
        <dbReference type="Pfam" id="PF06724"/>
    </source>
</evidence>
<keyword evidence="1" id="KW-0812">Transmembrane</keyword>
<dbReference type="InterPro" id="IPR009597">
    <property type="entry name" value="DUF1206"/>
</dbReference>
<sequence length="280" mass="30848">MNMDPDEGHVAKIRSAGFFMKGVVYSLVGVLTFMAAFGLGGDITSTDGVIRFLLGLPLGKILGAIVALGLLAYTLWRLYEMLFLPGFSSGSDKPAKKGFKRFRYFYSAVFYGFIAYSFAKPLIKDLRGQEHAGAPSGGNSEQKAALWELLSSDWGKYVIWALAIIVAGQAIWQFKLAYSAKFMRKIDNYPDIKHEYDFIRKAGKIGYVARGVVFGIISFFLIKVILQHNADAYKGTEGALQYLLSFSYGPYLLGATALGLIGYGVFNMMVARHADLTTVN</sequence>
<protein>
    <submittedName>
        <fullName evidence="3">DUF1206 domain-containing protein</fullName>
    </submittedName>
</protein>